<keyword evidence="3" id="KW-1185">Reference proteome</keyword>
<evidence type="ECO:0000313" key="2">
    <source>
        <dbReference type="EMBL" id="MCJ2382035.1"/>
    </source>
</evidence>
<gene>
    <name evidence="2" type="ORF">MUN53_15705</name>
</gene>
<evidence type="ECO:0000256" key="1">
    <source>
        <dbReference type="SAM" id="SignalP"/>
    </source>
</evidence>
<accession>A0ABT0C4V3</accession>
<sequence>MKKFILLFATAFIIFAAQAQTQRTVQGIVRNDLKIAKSAAKAAETDKTFSMKNIKFWVYDGIEEADSLNCNQAALVISWHDGSKTNPDHLVWGYRWPKGEERCGLDMVEAVAKTDKRLLLLVQYTGSMGYTINGIGYEKRSSSQVQIAFDLEGAKKAGNTYPENAQKIADNAIVESQKTGLLIHPFGSD</sequence>
<feature type="chain" id="PRO_5047332069" evidence="1">
    <location>
        <begin position="20"/>
        <end position="189"/>
    </location>
</feature>
<keyword evidence="1" id="KW-0732">Signal</keyword>
<protein>
    <submittedName>
        <fullName evidence="2">Uncharacterized protein</fullName>
    </submittedName>
</protein>
<comment type="caution">
    <text evidence="2">The sequence shown here is derived from an EMBL/GenBank/DDBJ whole genome shotgun (WGS) entry which is preliminary data.</text>
</comment>
<feature type="signal peptide" evidence="1">
    <location>
        <begin position="1"/>
        <end position="19"/>
    </location>
</feature>
<name>A0ABT0C4V3_9BACT</name>
<evidence type="ECO:0000313" key="3">
    <source>
        <dbReference type="Proteomes" id="UP001165444"/>
    </source>
</evidence>
<dbReference type="RefSeq" id="WP_243326407.1">
    <property type="nucleotide sequence ID" value="NZ_JAKZMM010000053.1"/>
</dbReference>
<dbReference type="EMBL" id="JAKZMM010000053">
    <property type="protein sequence ID" value="MCJ2382035.1"/>
    <property type="molecule type" value="Genomic_DNA"/>
</dbReference>
<proteinExistence type="predicted"/>
<organism evidence="2 3">
    <name type="scientific">Parabacteroides faecalis</name>
    <dbReference type="NCBI Taxonomy" id="2924040"/>
    <lineage>
        <taxon>Bacteria</taxon>
        <taxon>Pseudomonadati</taxon>
        <taxon>Bacteroidota</taxon>
        <taxon>Bacteroidia</taxon>
        <taxon>Bacteroidales</taxon>
        <taxon>Tannerellaceae</taxon>
        <taxon>Parabacteroides</taxon>
    </lineage>
</organism>
<dbReference type="Proteomes" id="UP001165444">
    <property type="component" value="Unassembled WGS sequence"/>
</dbReference>
<reference evidence="2 3" key="1">
    <citation type="submission" date="2022-03" db="EMBL/GenBank/DDBJ databases">
        <title>Parabacteroides sp. nov. isolated from swine feces.</title>
        <authorList>
            <person name="Bak J.E."/>
        </authorList>
    </citation>
    <scope>NUCLEOTIDE SEQUENCE [LARGE SCALE GENOMIC DNA]</scope>
    <source>
        <strain evidence="2 3">AGMB00274</strain>
    </source>
</reference>